<accession>A0A2C6BS96</accession>
<dbReference type="AlphaFoldDB" id="A0A2C6BS96"/>
<protein>
    <recommendedName>
        <fullName evidence="3">Toxin-antitoxin system YwqK family antitoxin</fullName>
    </recommendedName>
</protein>
<dbReference type="SUPFAM" id="SSF82185">
    <property type="entry name" value="Histone H3 K4-specific methyltransferase SET7/9 N-terminal domain"/>
    <property type="match status" value="1"/>
</dbReference>
<reference evidence="1 2" key="1">
    <citation type="submission" date="2017-06" db="EMBL/GenBank/DDBJ databases">
        <title>Draft genome sequence of Fusobacterium nucleatum subsp. polymorphum KCOM 1271 (=ChDC F305).</title>
        <authorList>
            <person name="Kook J.-K."/>
            <person name="Park S.-N."/>
            <person name="Lim Y.K."/>
            <person name="Roh H."/>
        </authorList>
    </citation>
    <scope>NUCLEOTIDE SEQUENCE [LARGE SCALE GENOMIC DNA]</scope>
    <source>
        <strain evidence="2">KCOM 1271 (ChDC F305)</strain>
    </source>
</reference>
<name>A0A2C6BS96_FUSNP</name>
<proteinExistence type="predicted"/>
<organism evidence="1 2">
    <name type="scientific">Fusobacterium nucleatum subsp. polymorphum</name>
    <name type="common">Fusobacterium polymorphum</name>
    <dbReference type="NCBI Taxonomy" id="76857"/>
    <lineage>
        <taxon>Bacteria</taxon>
        <taxon>Fusobacteriati</taxon>
        <taxon>Fusobacteriota</taxon>
        <taxon>Fusobacteriia</taxon>
        <taxon>Fusobacteriales</taxon>
        <taxon>Fusobacteriaceae</taxon>
        <taxon>Fusobacterium</taxon>
    </lineage>
</organism>
<gene>
    <name evidence="1" type="ORF">CBG54_06515</name>
</gene>
<dbReference type="Gene3D" id="3.90.930.1">
    <property type="match status" value="1"/>
</dbReference>
<dbReference type="InterPro" id="IPR011652">
    <property type="entry name" value="MORN_2"/>
</dbReference>
<dbReference type="EMBL" id="NIRN01000001">
    <property type="protein sequence ID" value="PHI06715.1"/>
    <property type="molecule type" value="Genomic_DNA"/>
</dbReference>
<evidence type="ECO:0000313" key="1">
    <source>
        <dbReference type="EMBL" id="PHI06715.1"/>
    </source>
</evidence>
<dbReference type="Pfam" id="PF07661">
    <property type="entry name" value="MORN_2"/>
    <property type="match status" value="3"/>
</dbReference>
<evidence type="ECO:0008006" key="3">
    <source>
        <dbReference type="Google" id="ProtNLM"/>
    </source>
</evidence>
<comment type="caution">
    <text evidence="1">The sequence shown here is derived from an EMBL/GenBank/DDBJ whole genome shotgun (WGS) entry which is preliminary data.</text>
</comment>
<dbReference type="RefSeq" id="WP_098974504.1">
    <property type="nucleotide sequence ID" value="NZ_CP077115.1"/>
</dbReference>
<evidence type="ECO:0000313" key="2">
    <source>
        <dbReference type="Proteomes" id="UP000224182"/>
    </source>
</evidence>
<dbReference type="Proteomes" id="UP000224182">
    <property type="component" value="Unassembled WGS sequence"/>
</dbReference>
<sequence length="173" mass="19895">MQKKNILILFIIFINISFSTLSKNDKVARGENVEFRNGYYYLIGEKEPFTGIIEFQDENGKIMKGNFINGIADGIAKTYSSDGRLLSETSYKNGKKNGEHRRYYPNGNIELEKNYKNDKEEGMRISYYDNGKIKMIGKWENDIPVGKGQVYDVEGNVIAETIYENGEVKVFEK</sequence>